<feature type="transmembrane region" description="Helical" evidence="1">
    <location>
        <begin position="6"/>
        <end position="31"/>
    </location>
</feature>
<accession>A0AAN0NK71</accession>
<dbReference type="EMBL" id="CP151767">
    <property type="protein sequence ID" value="WZU66972.1"/>
    <property type="molecule type" value="Genomic_DNA"/>
</dbReference>
<keyword evidence="1" id="KW-0472">Membrane</keyword>
<dbReference type="RefSeq" id="WP_342076290.1">
    <property type="nucleotide sequence ID" value="NZ_CP151767.2"/>
</dbReference>
<organism evidence="2 3">
    <name type="scientific">Yoonia rhodophyticola</name>
    <dbReference type="NCBI Taxonomy" id="3137370"/>
    <lineage>
        <taxon>Bacteria</taxon>
        <taxon>Pseudomonadati</taxon>
        <taxon>Pseudomonadota</taxon>
        <taxon>Alphaproteobacteria</taxon>
        <taxon>Rhodobacterales</taxon>
        <taxon>Paracoccaceae</taxon>
        <taxon>Yoonia</taxon>
    </lineage>
</organism>
<gene>
    <name evidence="2" type="ORF">AABB31_18625</name>
</gene>
<sequence length="67" mass="7225">MFRLILLILFVAAMLVAGVVVLSVVASFALLGRSKSEEDMPKTFQRVAYVALVILLFGLSIGWLGGL</sequence>
<evidence type="ECO:0000256" key="1">
    <source>
        <dbReference type="SAM" id="Phobius"/>
    </source>
</evidence>
<name>A0AAN0NK71_9RHOB</name>
<protein>
    <submittedName>
        <fullName evidence="2">Uncharacterized protein</fullName>
    </submittedName>
</protein>
<dbReference type="KEGG" id="yrh:AABB31_18625"/>
<dbReference type="Proteomes" id="UP001470809">
    <property type="component" value="Chromosome"/>
</dbReference>
<feature type="transmembrane region" description="Helical" evidence="1">
    <location>
        <begin position="43"/>
        <end position="64"/>
    </location>
</feature>
<evidence type="ECO:0000313" key="3">
    <source>
        <dbReference type="Proteomes" id="UP001470809"/>
    </source>
</evidence>
<dbReference type="AlphaFoldDB" id="A0AAN0NK71"/>
<proteinExistence type="predicted"/>
<reference evidence="3" key="1">
    <citation type="submission" date="2024-04" db="EMBL/GenBank/DDBJ databases">
        <title>Phylogenomic analyses of a clade within the roseobacter group suggest taxonomic reassignments of species of the genera Aestuariivita, Citreicella, Loktanella, Nautella, Pelagibaca, Ruegeria, Thalassobius, Thiobacimonas and Tropicibacter, and the proposal o.</title>
        <authorList>
            <person name="Jeon C.O."/>
        </authorList>
    </citation>
    <scope>NUCLEOTIDE SEQUENCE [LARGE SCALE GENOMIC DNA]</scope>
    <source>
        <strain evidence="3">SS1-5</strain>
    </source>
</reference>
<keyword evidence="1" id="KW-1133">Transmembrane helix</keyword>
<reference evidence="2 3" key="2">
    <citation type="submission" date="2024-08" db="EMBL/GenBank/DDBJ databases">
        <title>Phylogenomic analyses of a clade within the roseobacter group suggest taxonomic reassignments of species of the genera Aestuariivita, Citreicella, Loktanella, Nautella, Pelagibaca, Ruegeria, Thalassobius, Thiobacimonas and Tropicibacter, and the proposal o.</title>
        <authorList>
            <person name="Jeon C.O."/>
        </authorList>
    </citation>
    <scope>NUCLEOTIDE SEQUENCE [LARGE SCALE GENOMIC DNA]</scope>
    <source>
        <strain evidence="2 3">SS1-5</strain>
    </source>
</reference>
<keyword evidence="1" id="KW-0812">Transmembrane</keyword>
<evidence type="ECO:0000313" key="2">
    <source>
        <dbReference type="EMBL" id="WZU66972.1"/>
    </source>
</evidence>
<keyword evidence="3" id="KW-1185">Reference proteome</keyword>